<evidence type="ECO:0000256" key="1">
    <source>
        <dbReference type="SAM" id="SignalP"/>
    </source>
</evidence>
<evidence type="ECO:0008006" key="4">
    <source>
        <dbReference type="Google" id="ProtNLM"/>
    </source>
</evidence>
<reference evidence="2 3" key="1">
    <citation type="submission" date="2020-11" db="EMBL/GenBank/DDBJ databases">
        <authorList>
            <person name="Kim M.K."/>
        </authorList>
    </citation>
    <scope>NUCLEOTIDE SEQUENCE [LARGE SCALE GENOMIC DNA]</scope>
    <source>
        <strain evidence="2 3">BT683</strain>
    </source>
</reference>
<comment type="caution">
    <text evidence="2">The sequence shown here is derived from an EMBL/GenBank/DDBJ whole genome shotgun (WGS) entry which is preliminary data.</text>
</comment>
<name>A0ABS0IM37_9BACT</name>
<gene>
    <name evidence="2" type="ORF">I2I05_17860</name>
</gene>
<organism evidence="2 3">
    <name type="scientific">Hymenobacter jeongseonensis</name>
    <dbReference type="NCBI Taxonomy" id="2791027"/>
    <lineage>
        <taxon>Bacteria</taxon>
        <taxon>Pseudomonadati</taxon>
        <taxon>Bacteroidota</taxon>
        <taxon>Cytophagia</taxon>
        <taxon>Cytophagales</taxon>
        <taxon>Hymenobacteraceae</taxon>
        <taxon>Hymenobacter</taxon>
    </lineage>
</organism>
<dbReference type="EMBL" id="JADQDQ010000010">
    <property type="protein sequence ID" value="MBF9239262.1"/>
    <property type="molecule type" value="Genomic_DNA"/>
</dbReference>
<proteinExistence type="predicted"/>
<evidence type="ECO:0000313" key="3">
    <source>
        <dbReference type="Proteomes" id="UP000597617"/>
    </source>
</evidence>
<feature type="signal peptide" evidence="1">
    <location>
        <begin position="1"/>
        <end position="28"/>
    </location>
</feature>
<protein>
    <recommendedName>
        <fullName evidence="4">Lipoprotein</fullName>
    </recommendedName>
</protein>
<sequence>MRTISLRVLAFASLASGLLLTSSCQRDADQVAPDDVVSAEDHGSGDEETALSSDLLTAAAPQDEAVTGSPAVAGSAELGRLLGTCATRTYTAETRTLVIDFGPTNCLCPDGRYRRGKIVVVFTGPNLRRHSEAIVTRVEYFVNDNQHTATRIFTDLGSGSFSVNVPSASIILANNGGTHSWTANRVFTRTAGFGTPQLADDEYSITGATSGTNRRGVEYTATIGQPLIKRFTVGCFRHFVAGTVKIENSKGNSLLLNYDPTGAGVCDNIASVTINGKRTRTITLR</sequence>
<dbReference type="PROSITE" id="PS51257">
    <property type="entry name" value="PROKAR_LIPOPROTEIN"/>
    <property type="match status" value="1"/>
</dbReference>
<feature type="chain" id="PRO_5046109123" description="Lipoprotein" evidence="1">
    <location>
        <begin position="29"/>
        <end position="285"/>
    </location>
</feature>
<keyword evidence="3" id="KW-1185">Reference proteome</keyword>
<dbReference type="Proteomes" id="UP000597617">
    <property type="component" value="Unassembled WGS sequence"/>
</dbReference>
<keyword evidence="1" id="KW-0732">Signal</keyword>
<dbReference type="RefSeq" id="WP_196283613.1">
    <property type="nucleotide sequence ID" value="NZ_JADQDQ010000010.1"/>
</dbReference>
<accession>A0ABS0IM37</accession>
<evidence type="ECO:0000313" key="2">
    <source>
        <dbReference type="EMBL" id="MBF9239262.1"/>
    </source>
</evidence>